<dbReference type="Gene3D" id="1.20.1250.20">
    <property type="entry name" value="MFS general substrate transporter like domains"/>
    <property type="match status" value="1"/>
</dbReference>
<keyword evidence="6 7" id="KW-0472">Membrane</keyword>
<keyword evidence="5 7" id="KW-1133">Transmembrane helix</keyword>
<evidence type="ECO:0000313" key="8">
    <source>
        <dbReference type="EMBL" id="RLO04427.1"/>
    </source>
</evidence>
<evidence type="ECO:0000256" key="2">
    <source>
        <dbReference type="ARBA" id="ARBA00007015"/>
    </source>
</evidence>
<evidence type="ECO:0000256" key="7">
    <source>
        <dbReference type="SAM" id="Phobius"/>
    </source>
</evidence>
<keyword evidence="4 7" id="KW-0812">Transmembrane</keyword>
<dbReference type="GO" id="GO:0016020">
    <property type="term" value="C:membrane"/>
    <property type="evidence" value="ECO:0007669"/>
    <property type="project" value="UniProtKB-SubCell"/>
</dbReference>
<protein>
    <submittedName>
        <fullName evidence="8">Uncharacterized protein</fullName>
    </submittedName>
</protein>
<proteinExistence type="inferred from homology"/>
<comment type="similarity">
    <text evidence="2">Belongs to the major facilitator superfamily. Folate-biopterin transporter (TC 2.A.71) family.</text>
</comment>
<accession>A0A9X8DVB6</accession>
<evidence type="ECO:0000313" key="9">
    <source>
        <dbReference type="Proteomes" id="UP000275652"/>
    </source>
</evidence>
<feature type="transmembrane region" description="Helical" evidence="7">
    <location>
        <begin position="499"/>
        <end position="518"/>
    </location>
</feature>
<evidence type="ECO:0000256" key="5">
    <source>
        <dbReference type="ARBA" id="ARBA00022989"/>
    </source>
</evidence>
<reference evidence="8 9" key="1">
    <citation type="journal article" date="2018" name="J. Invertebr. Pathol.">
        <title>New genotyping method for the causative agent of crayfish plague (Aphanomyces astaci) based on whole genome data.</title>
        <authorList>
            <person name="Minardi D."/>
            <person name="Studholme D.J."/>
            <person name="van der Giezen M."/>
            <person name="Pretto T."/>
            <person name="Oidtmann B."/>
        </authorList>
    </citation>
    <scope>NUCLEOTIDE SEQUENCE [LARGE SCALE GENOMIC DNA]</scope>
    <source>
        <strain evidence="8 9">KB13</strain>
    </source>
</reference>
<dbReference type="SUPFAM" id="SSF103473">
    <property type="entry name" value="MFS general substrate transporter"/>
    <property type="match status" value="1"/>
</dbReference>
<keyword evidence="3" id="KW-0813">Transport</keyword>
<dbReference type="AlphaFoldDB" id="A0A9X8DVB6"/>
<dbReference type="Proteomes" id="UP000275652">
    <property type="component" value="Unassembled WGS sequence"/>
</dbReference>
<evidence type="ECO:0000256" key="6">
    <source>
        <dbReference type="ARBA" id="ARBA00023136"/>
    </source>
</evidence>
<dbReference type="InterPro" id="IPR036259">
    <property type="entry name" value="MFS_trans_sf"/>
</dbReference>
<dbReference type="Pfam" id="PF03092">
    <property type="entry name" value="BT1"/>
    <property type="match status" value="1"/>
</dbReference>
<feature type="transmembrane region" description="Helical" evidence="7">
    <location>
        <begin position="660"/>
        <end position="678"/>
    </location>
</feature>
<organism evidence="8 9">
    <name type="scientific">Aphanomyces astaci</name>
    <name type="common">Crayfish plague agent</name>
    <dbReference type="NCBI Taxonomy" id="112090"/>
    <lineage>
        <taxon>Eukaryota</taxon>
        <taxon>Sar</taxon>
        <taxon>Stramenopiles</taxon>
        <taxon>Oomycota</taxon>
        <taxon>Saprolegniomycetes</taxon>
        <taxon>Saprolegniales</taxon>
        <taxon>Verrucalvaceae</taxon>
        <taxon>Aphanomyces</taxon>
    </lineage>
</organism>
<dbReference type="EMBL" id="QUTI01028881">
    <property type="protein sequence ID" value="RLO04427.1"/>
    <property type="molecule type" value="Genomic_DNA"/>
</dbReference>
<evidence type="ECO:0000256" key="4">
    <source>
        <dbReference type="ARBA" id="ARBA00022692"/>
    </source>
</evidence>
<feature type="transmembrane region" description="Helical" evidence="7">
    <location>
        <begin position="539"/>
        <end position="559"/>
    </location>
</feature>
<feature type="transmembrane region" description="Helical" evidence="7">
    <location>
        <begin position="690"/>
        <end position="713"/>
    </location>
</feature>
<gene>
    <name evidence="8" type="ORF">DYB28_009970</name>
</gene>
<name>A0A9X8DVB6_APHAT</name>
<evidence type="ECO:0000256" key="1">
    <source>
        <dbReference type="ARBA" id="ARBA00004141"/>
    </source>
</evidence>
<feature type="transmembrane region" description="Helical" evidence="7">
    <location>
        <begin position="371"/>
        <end position="392"/>
    </location>
</feature>
<feature type="transmembrane region" description="Helical" evidence="7">
    <location>
        <begin position="441"/>
        <end position="461"/>
    </location>
</feature>
<feature type="transmembrane region" description="Helical" evidence="7">
    <location>
        <begin position="412"/>
        <end position="434"/>
    </location>
</feature>
<feature type="non-terminal residue" evidence="8">
    <location>
        <position position="1"/>
    </location>
</feature>
<sequence length="842" mass="93528">MQAIDAIQKQFHIPTGLPLLPEDAPTPAFSSLSPLRSNPWRDAMMQFYGYPKTSGFKAITGLTWYRSSVTVFTPHLADAVVALSSAPTDLKLRATHLTTLFDDVLEADVAGLVYGIESPSTVWLSSLDRHNDEFTDACLGELILASRMLPTAQAAFDKMTRRSEQQLRNPGCLWDGYSAFFTGKMMSSRKSPAARSDQPMFNLAAHVALHVATRVLNLTATKAPWRQSRQTTVDKLLRDAVDMPLSAMGSNGVVHLGPQQKQPCVVLEKIKEPEFMHAVQRVLVRVGESSLLSAPEMDVTYACICLRVLGIHKKNEVVECIEAADLEERVSYIHSNTAKDDDGYVEAKSPKDLEEGALAEGGALNLFSREAFALFMQYGAIGIIYNIIPALHYPIFNVYLNLEGYQLSSYKVLMYIGWSFKVLFGMLSDCVPIYGYRRKSWMLIGWTITMICLSVMAFSPFGEPFCNREKTKYCATPLEEVPKPELQYFNLSAPDNGTLFTLLSMFIAFGYVLAASASDAMVVEYAQREPAAIRGRIQTAIYTVRTLTGILAYLVSAFGLNGPNYGGSFSFALSPNAPYGISLVPCVLVVLSTICVLVEKKSEPVSFPLWWGKFWESLQSRVLWQVCLFRFLSNVFNGVGTTASLPISTYWAGVEPINDALSNILGNLLFASILVIVGKWGLNWNWRWTIAAGTLGMVVVDGFVVFLTIWNVVRNQWFFNGVGLAEQFPYGLRFIVSTYVAVEIADKGNEGATYGLISTVSNLSGPFASIFYKYVNSYFKVRQNDVKSDTLEVRWDVTYVYFISYGFKIASLFWLFLLPPQKAEVKALKARGGKSKVAGFIL</sequence>
<dbReference type="InterPro" id="IPR039309">
    <property type="entry name" value="BT1"/>
</dbReference>
<dbReference type="PANTHER" id="PTHR31585">
    <property type="entry name" value="FOLATE-BIOPTERIN TRANSPORTER 1, CHLOROPLASTIC"/>
    <property type="match status" value="1"/>
</dbReference>
<evidence type="ECO:0000256" key="3">
    <source>
        <dbReference type="ARBA" id="ARBA00022448"/>
    </source>
</evidence>
<comment type="subcellular location">
    <subcellularLocation>
        <location evidence="1">Membrane</location>
        <topology evidence="1">Multi-pass membrane protein</topology>
    </subcellularLocation>
</comment>
<feature type="transmembrane region" description="Helical" evidence="7">
    <location>
        <begin position="579"/>
        <end position="598"/>
    </location>
</feature>
<dbReference type="PANTHER" id="PTHR31585:SF5">
    <property type="entry name" value="RNA-BINDING S4 DOMAIN-CONTAINING PROTEIN"/>
    <property type="match status" value="1"/>
</dbReference>
<feature type="transmembrane region" description="Helical" evidence="7">
    <location>
        <begin position="799"/>
        <end position="818"/>
    </location>
</feature>
<comment type="caution">
    <text evidence="8">The sequence shown here is derived from an EMBL/GenBank/DDBJ whole genome shotgun (WGS) entry which is preliminary data.</text>
</comment>